<evidence type="ECO:0000313" key="3">
    <source>
        <dbReference type="EMBL" id="SIN91148.1"/>
    </source>
</evidence>
<dbReference type="InterPro" id="IPR050769">
    <property type="entry name" value="NAT_camello-type"/>
</dbReference>
<reference evidence="3 4" key="1">
    <citation type="submission" date="2016-11" db="EMBL/GenBank/DDBJ databases">
        <authorList>
            <person name="Jaros S."/>
            <person name="Januszkiewicz K."/>
            <person name="Wedrychowicz H."/>
        </authorList>
    </citation>
    <scope>NUCLEOTIDE SEQUENCE [LARGE SCALE GENOMIC DNA]</scope>
    <source>
        <strain evidence="3 4">GAS95</strain>
    </source>
</reference>
<dbReference type="InterPro" id="IPR000182">
    <property type="entry name" value="GNAT_dom"/>
</dbReference>
<dbReference type="Proteomes" id="UP000185151">
    <property type="component" value="Unassembled WGS sequence"/>
</dbReference>
<dbReference type="Gene3D" id="3.40.630.30">
    <property type="match status" value="1"/>
</dbReference>
<dbReference type="CDD" id="cd04301">
    <property type="entry name" value="NAT_SF"/>
    <property type="match status" value="1"/>
</dbReference>
<dbReference type="RefSeq" id="WP_074293679.1">
    <property type="nucleotide sequence ID" value="NZ_FSRU01000001.1"/>
</dbReference>
<dbReference type="PANTHER" id="PTHR13947:SF37">
    <property type="entry name" value="LD18367P"/>
    <property type="match status" value="1"/>
</dbReference>
<evidence type="ECO:0000313" key="4">
    <source>
        <dbReference type="Proteomes" id="UP000185151"/>
    </source>
</evidence>
<dbReference type="PANTHER" id="PTHR13947">
    <property type="entry name" value="GNAT FAMILY N-ACETYLTRANSFERASE"/>
    <property type="match status" value="1"/>
</dbReference>
<feature type="domain" description="N-acetyltransferase" evidence="2">
    <location>
        <begin position="1"/>
        <end position="149"/>
    </location>
</feature>
<dbReference type="PROSITE" id="PS51186">
    <property type="entry name" value="GNAT"/>
    <property type="match status" value="1"/>
</dbReference>
<dbReference type="EMBL" id="FSRU01000001">
    <property type="protein sequence ID" value="SIN91148.1"/>
    <property type="molecule type" value="Genomic_DNA"/>
</dbReference>
<dbReference type="InterPro" id="IPR016181">
    <property type="entry name" value="Acyl_CoA_acyltransferase"/>
</dbReference>
<evidence type="ECO:0000256" key="1">
    <source>
        <dbReference type="ARBA" id="ARBA00022679"/>
    </source>
</evidence>
<dbReference type="AlphaFoldDB" id="A0A1N6F765"/>
<sequence>MKIEDIQTNDEFSLEAMMLRTIKTSVPVEEAEMNEIVANVLANMRWAFEHAQQCVHLKCVDDGRIVGVVLVKNFWNLCSLFVEPSYHRRGIGRLLIQEAIKQCAARSERPYLRINAAANAVEFYRAMGFMPVEDARRFGMSTPMALTLSAPS</sequence>
<protein>
    <submittedName>
        <fullName evidence="3">Acetyltransferase (GNAT) domain-containing protein</fullName>
    </submittedName>
</protein>
<dbReference type="Pfam" id="PF13673">
    <property type="entry name" value="Acetyltransf_10"/>
    <property type="match status" value="1"/>
</dbReference>
<name>A0A1N6F765_9BURK</name>
<keyword evidence="1 3" id="KW-0808">Transferase</keyword>
<dbReference type="OrthoDB" id="7356080at2"/>
<dbReference type="GO" id="GO:0008080">
    <property type="term" value="F:N-acetyltransferase activity"/>
    <property type="evidence" value="ECO:0007669"/>
    <property type="project" value="InterPro"/>
</dbReference>
<accession>A0A1N6F765</accession>
<organism evidence="3 4">
    <name type="scientific">Paraburkholderia phenazinium</name>
    <dbReference type="NCBI Taxonomy" id="60549"/>
    <lineage>
        <taxon>Bacteria</taxon>
        <taxon>Pseudomonadati</taxon>
        <taxon>Pseudomonadota</taxon>
        <taxon>Betaproteobacteria</taxon>
        <taxon>Burkholderiales</taxon>
        <taxon>Burkholderiaceae</taxon>
        <taxon>Paraburkholderia</taxon>
    </lineage>
</organism>
<gene>
    <name evidence="3" type="ORF">SAMN05444165_0038</name>
</gene>
<evidence type="ECO:0000259" key="2">
    <source>
        <dbReference type="PROSITE" id="PS51186"/>
    </source>
</evidence>
<proteinExistence type="predicted"/>
<dbReference type="SUPFAM" id="SSF55729">
    <property type="entry name" value="Acyl-CoA N-acyltransferases (Nat)"/>
    <property type="match status" value="1"/>
</dbReference>
<keyword evidence="4" id="KW-1185">Reference proteome</keyword>